<gene>
    <name evidence="2" type="ORF">LTRI10_LOCUS8017</name>
</gene>
<proteinExistence type="predicted"/>
<feature type="compositionally biased region" description="Low complexity" evidence="1">
    <location>
        <begin position="1"/>
        <end position="22"/>
    </location>
</feature>
<evidence type="ECO:0000256" key="1">
    <source>
        <dbReference type="SAM" id="MobiDB-lite"/>
    </source>
</evidence>
<feature type="region of interest" description="Disordered" evidence="1">
    <location>
        <begin position="1"/>
        <end position="52"/>
    </location>
</feature>
<evidence type="ECO:0000313" key="3">
    <source>
        <dbReference type="Proteomes" id="UP001497516"/>
    </source>
</evidence>
<evidence type="ECO:0000313" key="2">
    <source>
        <dbReference type="EMBL" id="CAL1360591.1"/>
    </source>
</evidence>
<sequence>MKKPSASLTRQSSSSLFPKSHSLGNQHCRFPQPSAGGDNVDDQNPRIGDGDRRADLKLASLASRIEHGSAAPHFRFRREIEATPICLLRLINTVEKPTRNPFRQAPNILIVLFSYRPDVLI</sequence>
<keyword evidence="3" id="KW-1185">Reference proteome</keyword>
<dbReference type="EMBL" id="OZ034814">
    <property type="protein sequence ID" value="CAL1360591.1"/>
    <property type="molecule type" value="Genomic_DNA"/>
</dbReference>
<protein>
    <submittedName>
        <fullName evidence="2">Uncharacterized protein</fullName>
    </submittedName>
</protein>
<organism evidence="2 3">
    <name type="scientific">Linum trigynum</name>
    <dbReference type="NCBI Taxonomy" id="586398"/>
    <lineage>
        <taxon>Eukaryota</taxon>
        <taxon>Viridiplantae</taxon>
        <taxon>Streptophyta</taxon>
        <taxon>Embryophyta</taxon>
        <taxon>Tracheophyta</taxon>
        <taxon>Spermatophyta</taxon>
        <taxon>Magnoliopsida</taxon>
        <taxon>eudicotyledons</taxon>
        <taxon>Gunneridae</taxon>
        <taxon>Pentapetalae</taxon>
        <taxon>rosids</taxon>
        <taxon>fabids</taxon>
        <taxon>Malpighiales</taxon>
        <taxon>Linaceae</taxon>
        <taxon>Linum</taxon>
    </lineage>
</organism>
<accession>A0AAV2CWX7</accession>
<dbReference type="AlphaFoldDB" id="A0AAV2CWX7"/>
<dbReference type="Proteomes" id="UP001497516">
    <property type="component" value="Chromosome 10"/>
</dbReference>
<name>A0AAV2CWX7_9ROSI</name>
<reference evidence="2 3" key="1">
    <citation type="submission" date="2024-04" db="EMBL/GenBank/DDBJ databases">
        <authorList>
            <person name="Fracassetti M."/>
        </authorList>
    </citation>
    <scope>NUCLEOTIDE SEQUENCE [LARGE SCALE GENOMIC DNA]</scope>
</reference>